<organism evidence="8 9">
    <name type="scientific">Quillaja saponaria</name>
    <name type="common">Soap bark tree</name>
    <dbReference type="NCBI Taxonomy" id="32244"/>
    <lineage>
        <taxon>Eukaryota</taxon>
        <taxon>Viridiplantae</taxon>
        <taxon>Streptophyta</taxon>
        <taxon>Embryophyta</taxon>
        <taxon>Tracheophyta</taxon>
        <taxon>Spermatophyta</taxon>
        <taxon>Magnoliopsida</taxon>
        <taxon>eudicotyledons</taxon>
        <taxon>Gunneridae</taxon>
        <taxon>Pentapetalae</taxon>
        <taxon>rosids</taxon>
        <taxon>fabids</taxon>
        <taxon>Fabales</taxon>
        <taxon>Quillajaceae</taxon>
        <taxon>Quillaja</taxon>
    </lineage>
</organism>
<evidence type="ECO:0000256" key="2">
    <source>
        <dbReference type="ARBA" id="ARBA00022473"/>
    </source>
</evidence>
<name>A0AAD7P707_QUISA</name>
<comment type="caution">
    <text evidence="8">The sequence shown here is derived from an EMBL/GenBank/DDBJ whole genome shotgun (WGS) entry which is preliminary data.</text>
</comment>
<proteinExistence type="inferred from homology"/>
<accession>A0AAD7P707</accession>
<dbReference type="Pfam" id="PF07899">
    <property type="entry name" value="Frigida"/>
    <property type="match status" value="2"/>
</dbReference>
<evidence type="ECO:0000256" key="4">
    <source>
        <dbReference type="ARBA" id="ARBA00023089"/>
    </source>
</evidence>
<evidence type="ECO:0000313" key="9">
    <source>
        <dbReference type="Proteomes" id="UP001163823"/>
    </source>
</evidence>
<evidence type="ECO:0000256" key="7">
    <source>
        <dbReference type="SAM" id="MobiDB-lite"/>
    </source>
</evidence>
<comment type="similarity">
    <text evidence="1 5">Belongs to the Frigida family.</text>
</comment>
<feature type="region of interest" description="Disordered" evidence="7">
    <location>
        <begin position="488"/>
        <end position="527"/>
    </location>
</feature>
<dbReference type="GO" id="GO:0030154">
    <property type="term" value="P:cell differentiation"/>
    <property type="evidence" value="ECO:0007669"/>
    <property type="project" value="UniProtKB-KW"/>
</dbReference>
<evidence type="ECO:0000256" key="5">
    <source>
        <dbReference type="RuleBase" id="RU364012"/>
    </source>
</evidence>
<keyword evidence="3 5" id="KW-0221">Differentiation</keyword>
<dbReference type="AlphaFoldDB" id="A0AAD7P707"/>
<dbReference type="KEGG" id="qsa:O6P43_033878"/>
<dbReference type="InterPro" id="IPR012474">
    <property type="entry name" value="Frigida"/>
</dbReference>
<gene>
    <name evidence="8" type="ORF">O6P43_033878</name>
</gene>
<keyword evidence="6" id="KW-0175">Coiled coil</keyword>
<keyword evidence="9" id="KW-1185">Reference proteome</keyword>
<feature type="region of interest" description="Disordered" evidence="7">
    <location>
        <begin position="131"/>
        <end position="150"/>
    </location>
</feature>
<evidence type="ECO:0000256" key="1">
    <source>
        <dbReference type="ARBA" id="ARBA00008956"/>
    </source>
</evidence>
<feature type="compositionally biased region" description="Polar residues" evidence="7">
    <location>
        <begin position="500"/>
        <end position="527"/>
    </location>
</feature>
<dbReference type="EMBL" id="JARAOO010000014">
    <property type="protein sequence ID" value="KAJ7944486.1"/>
    <property type="molecule type" value="Genomic_DNA"/>
</dbReference>
<evidence type="ECO:0000256" key="6">
    <source>
        <dbReference type="SAM" id="Coils"/>
    </source>
</evidence>
<dbReference type="PANTHER" id="PTHR31791:SF41">
    <property type="entry name" value="FRIGIDA-LIKE PROTEIN"/>
    <property type="match status" value="1"/>
</dbReference>
<protein>
    <recommendedName>
        <fullName evidence="5">FRIGIDA-like protein</fullName>
    </recommendedName>
</protein>
<reference evidence="8" key="1">
    <citation type="journal article" date="2023" name="Science">
        <title>Elucidation of the pathway for biosynthesis of saponin adjuvants from the soapbark tree.</title>
        <authorList>
            <person name="Reed J."/>
            <person name="Orme A."/>
            <person name="El-Demerdash A."/>
            <person name="Owen C."/>
            <person name="Martin L.B.B."/>
            <person name="Misra R.C."/>
            <person name="Kikuchi S."/>
            <person name="Rejzek M."/>
            <person name="Martin A.C."/>
            <person name="Harkess A."/>
            <person name="Leebens-Mack J."/>
            <person name="Louveau T."/>
            <person name="Stephenson M.J."/>
            <person name="Osbourn A."/>
        </authorList>
    </citation>
    <scope>NUCLEOTIDE SEQUENCE</scope>
    <source>
        <strain evidence="8">S10</strain>
    </source>
</reference>
<dbReference type="GO" id="GO:0009908">
    <property type="term" value="P:flower development"/>
    <property type="evidence" value="ECO:0007669"/>
    <property type="project" value="UniProtKB-KW"/>
</dbReference>
<feature type="coiled-coil region" evidence="6">
    <location>
        <begin position="16"/>
        <end position="80"/>
    </location>
</feature>
<keyword evidence="2 5" id="KW-0217">Developmental protein</keyword>
<evidence type="ECO:0000256" key="3">
    <source>
        <dbReference type="ARBA" id="ARBA00022782"/>
    </source>
</evidence>
<evidence type="ECO:0000313" key="8">
    <source>
        <dbReference type="EMBL" id="KAJ7944486.1"/>
    </source>
</evidence>
<dbReference type="Proteomes" id="UP001163823">
    <property type="component" value="Chromosome 14"/>
</dbReference>
<dbReference type="PANTHER" id="PTHR31791">
    <property type="entry name" value="FRIGIDA-LIKE PROTEIN 3-RELATED"/>
    <property type="match status" value="1"/>
</dbReference>
<sequence>MADMEQAEVNGTLPVIEQLRKAFLELEAHRDASEDKVQWVEIENHFCNLETALKEKLAELEAKEREYEEKEAETNTLLVERKAAVASNEQDLVDWVQELKDAAISAIVEARAYHQPPSLVFVNDVEDKDSKVSSSLTDTNSPDEEFSCKSGDNGEGVAVGVKSCPEELIQFCEQMDAQGLLKYIMENKKNLSIIREELSTALEPARLVLDLLEGLYPSDETTQPGDKRGAALHGMHKSCLVFMEAMAILLARADPGADHILNPETKQQAKAIADEWKPNFSLPLGLLQSLNEEELCKLVLAVAHRRQAPELCRSIGLTHKVPGVIELLVNNWKQIAAVHFIHAFQLCENFPPVPLLKAYLKDLRRNSQGKAGNPGRCSGVEEYNLESDYPLDPLHKRVTQLEKSKADKKRIGEFGKRHQPKKPRANGGYFGFWASSGNAASSAVMGRQALPARAVYTGMPERYPPAGQNIYDYQVPSQPVYAQQANDQRSYYYPPDDRVTPSSYNAAPSNYGSYVGSSLQPSQQPYK</sequence>
<keyword evidence="4 5" id="KW-0287">Flowering</keyword>